<sequence>MKKKLLIISFVLVAGGFIYFFFNGNPISRSEANKLANDYLEKRYPDYEFILTNGGYYPGEGTYIINFQSENKEVNGNLDIRKGKVRHEEKGDAL</sequence>
<proteinExistence type="predicted"/>
<keyword evidence="1" id="KW-1133">Transmembrane helix</keyword>
<evidence type="ECO:0000313" key="4">
    <source>
        <dbReference type="Proteomes" id="UP000761411"/>
    </source>
</evidence>
<evidence type="ECO:0000259" key="2">
    <source>
        <dbReference type="Pfam" id="PF25425"/>
    </source>
</evidence>
<protein>
    <recommendedName>
        <fullName evidence="2">YfjL-like N-terminal domain-containing protein</fullName>
    </recommendedName>
</protein>
<dbReference type="Pfam" id="PF25425">
    <property type="entry name" value="YfjL_N"/>
    <property type="match status" value="1"/>
</dbReference>
<feature type="domain" description="YfjL-like N-terminal" evidence="2">
    <location>
        <begin position="5"/>
        <end position="87"/>
    </location>
</feature>
<evidence type="ECO:0000313" key="3">
    <source>
        <dbReference type="EMBL" id="MBS8263632.1"/>
    </source>
</evidence>
<comment type="caution">
    <text evidence="3">The sequence shown here is derived from an EMBL/GenBank/DDBJ whole genome shotgun (WGS) entry which is preliminary data.</text>
</comment>
<feature type="transmembrane region" description="Helical" evidence="1">
    <location>
        <begin position="5"/>
        <end position="22"/>
    </location>
</feature>
<accession>A0A944GVK2</accession>
<dbReference type="InterPro" id="IPR057359">
    <property type="entry name" value="YfjL_N"/>
</dbReference>
<reference evidence="3 4" key="1">
    <citation type="journal article" date="2021" name="Microorganisms">
        <title>Bacterial Dimethylsulfoniopropionate Biosynthesis in the East China Sea.</title>
        <authorList>
            <person name="Liu J."/>
            <person name="Zhang Y."/>
            <person name="Liu J."/>
            <person name="Zhong H."/>
            <person name="Williams B.T."/>
            <person name="Zheng Y."/>
            <person name="Curson A.R.J."/>
            <person name="Sun C."/>
            <person name="Sun H."/>
            <person name="Song D."/>
            <person name="Wagner Mackenzie B."/>
            <person name="Bermejo Martinez A."/>
            <person name="Todd J.D."/>
            <person name="Zhang X.H."/>
        </authorList>
    </citation>
    <scope>NUCLEOTIDE SEQUENCE [LARGE SCALE GENOMIC DNA]</scope>
    <source>
        <strain evidence="3 4">ESS08</strain>
    </source>
</reference>
<evidence type="ECO:0000256" key="1">
    <source>
        <dbReference type="SAM" id="Phobius"/>
    </source>
</evidence>
<keyword evidence="1" id="KW-0812">Transmembrane</keyword>
<keyword evidence="1" id="KW-0472">Membrane</keyword>
<dbReference type="AlphaFoldDB" id="A0A944GVK2"/>
<name>A0A944GVK2_9BACI</name>
<keyword evidence="4" id="KW-1185">Reference proteome</keyword>
<dbReference type="EMBL" id="QTKX01000001">
    <property type="protein sequence ID" value="MBS8263632.1"/>
    <property type="molecule type" value="Genomic_DNA"/>
</dbReference>
<gene>
    <name evidence="3" type="ORF">DYI25_04140</name>
</gene>
<dbReference type="Proteomes" id="UP000761411">
    <property type="component" value="Unassembled WGS sequence"/>
</dbReference>
<organism evidence="3 4">
    <name type="scientific">Mesobacillus boroniphilus</name>
    <dbReference type="NCBI Taxonomy" id="308892"/>
    <lineage>
        <taxon>Bacteria</taxon>
        <taxon>Bacillati</taxon>
        <taxon>Bacillota</taxon>
        <taxon>Bacilli</taxon>
        <taxon>Bacillales</taxon>
        <taxon>Bacillaceae</taxon>
        <taxon>Mesobacillus</taxon>
    </lineage>
</organism>
<dbReference type="RefSeq" id="WP_213367185.1">
    <property type="nucleotide sequence ID" value="NZ_QTKX01000001.1"/>
</dbReference>